<dbReference type="AlphaFoldDB" id="A0A1I4DJB7"/>
<feature type="transmembrane region" description="Helical" evidence="10">
    <location>
        <begin position="233"/>
        <end position="251"/>
    </location>
</feature>
<dbReference type="STRING" id="414703.SAMN04488125_10647"/>
<proteinExistence type="predicted"/>
<evidence type="ECO:0000313" key="13">
    <source>
        <dbReference type="Proteomes" id="UP000198804"/>
    </source>
</evidence>
<keyword evidence="7" id="KW-0406">Ion transport</keyword>
<dbReference type="Pfam" id="PF00999">
    <property type="entry name" value="Na_H_Exchanger"/>
    <property type="match status" value="1"/>
</dbReference>
<evidence type="ECO:0000256" key="7">
    <source>
        <dbReference type="ARBA" id="ARBA00023065"/>
    </source>
</evidence>
<evidence type="ECO:0000256" key="3">
    <source>
        <dbReference type="ARBA" id="ARBA00022475"/>
    </source>
</evidence>
<accession>A0A1I4DJB7</accession>
<dbReference type="EMBL" id="FOSV01000006">
    <property type="protein sequence ID" value="SFK93203.1"/>
    <property type="molecule type" value="Genomic_DNA"/>
</dbReference>
<feature type="transmembrane region" description="Helical" evidence="10">
    <location>
        <begin position="83"/>
        <end position="105"/>
    </location>
</feature>
<dbReference type="InterPro" id="IPR006153">
    <property type="entry name" value="Cation/H_exchanger_TM"/>
</dbReference>
<gene>
    <name evidence="12" type="ORF">SAMN04488125_10647</name>
</gene>
<feature type="domain" description="Cation/H+ exchanger transmembrane" evidence="11">
    <location>
        <begin position="14"/>
        <end position="407"/>
    </location>
</feature>
<feature type="transmembrane region" description="Helical" evidence="10">
    <location>
        <begin position="207"/>
        <end position="227"/>
    </location>
</feature>
<dbReference type="GO" id="GO:0005886">
    <property type="term" value="C:plasma membrane"/>
    <property type="evidence" value="ECO:0007669"/>
    <property type="project" value="UniProtKB-SubCell"/>
</dbReference>
<dbReference type="GO" id="GO:0015385">
    <property type="term" value="F:sodium:proton antiporter activity"/>
    <property type="evidence" value="ECO:0007669"/>
    <property type="project" value="InterPro"/>
</dbReference>
<feature type="transmembrane region" description="Helical" evidence="10">
    <location>
        <begin position="382"/>
        <end position="402"/>
    </location>
</feature>
<keyword evidence="3" id="KW-1003">Cell membrane</keyword>
<evidence type="ECO:0000256" key="2">
    <source>
        <dbReference type="ARBA" id="ARBA00022448"/>
    </source>
</evidence>
<feature type="transmembrane region" description="Helical" evidence="10">
    <location>
        <begin position="342"/>
        <end position="367"/>
    </location>
</feature>
<keyword evidence="9" id="KW-0739">Sodium transport</keyword>
<feature type="transmembrane region" description="Helical" evidence="10">
    <location>
        <begin position="6"/>
        <end position="21"/>
    </location>
</feature>
<evidence type="ECO:0000256" key="8">
    <source>
        <dbReference type="ARBA" id="ARBA00023136"/>
    </source>
</evidence>
<protein>
    <submittedName>
        <fullName evidence="12">Sodium/proton antiporter, CPA1 family</fullName>
    </submittedName>
</protein>
<dbReference type="GO" id="GO:0098719">
    <property type="term" value="P:sodium ion import across plasma membrane"/>
    <property type="evidence" value="ECO:0007669"/>
    <property type="project" value="TreeGrafter"/>
</dbReference>
<keyword evidence="4 10" id="KW-0812">Transmembrane</keyword>
<keyword evidence="2" id="KW-0813">Transport</keyword>
<evidence type="ECO:0000256" key="10">
    <source>
        <dbReference type="SAM" id="Phobius"/>
    </source>
</evidence>
<organism evidence="12 13">
    <name type="scientific">Methylorubrum salsuginis</name>
    <dbReference type="NCBI Taxonomy" id="414703"/>
    <lineage>
        <taxon>Bacteria</taxon>
        <taxon>Pseudomonadati</taxon>
        <taxon>Pseudomonadota</taxon>
        <taxon>Alphaproteobacteria</taxon>
        <taxon>Hyphomicrobiales</taxon>
        <taxon>Methylobacteriaceae</taxon>
        <taxon>Methylorubrum</taxon>
    </lineage>
</organism>
<keyword evidence="13" id="KW-1185">Reference proteome</keyword>
<feature type="transmembrane region" description="Helical" evidence="10">
    <location>
        <begin position="111"/>
        <end position="134"/>
    </location>
</feature>
<keyword evidence="5 10" id="KW-1133">Transmembrane helix</keyword>
<dbReference type="Proteomes" id="UP000198804">
    <property type="component" value="Unassembled WGS sequence"/>
</dbReference>
<evidence type="ECO:0000259" key="11">
    <source>
        <dbReference type="Pfam" id="PF00999"/>
    </source>
</evidence>
<comment type="subcellular location">
    <subcellularLocation>
        <location evidence="1">Cell membrane</location>
        <topology evidence="1">Multi-pass membrane protein</topology>
    </subcellularLocation>
</comment>
<evidence type="ECO:0000256" key="5">
    <source>
        <dbReference type="ARBA" id="ARBA00022989"/>
    </source>
</evidence>
<dbReference type="GO" id="GO:0051453">
    <property type="term" value="P:regulation of intracellular pH"/>
    <property type="evidence" value="ECO:0007669"/>
    <property type="project" value="TreeGrafter"/>
</dbReference>
<dbReference type="InterPro" id="IPR018422">
    <property type="entry name" value="Cation/H_exchanger_CPA1"/>
</dbReference>
<keyword evidence="8 10" id="KW-0472">Membrane</keyword>
<reference evidence="13" key="1">
    <citation type="submission" date="2016-10" db="EMBL/GenBank/DDBJ databases">
        <authorList>
            <person name="Varghese N."/>
            <person name="Submissions S."/>
        </authorList>
    </citation>
    <scope>NUCLEOTIDE SEQUENCE [LARGE SCALE GENOMIC DNA]</scope>
    <source>
        <strain evidence="13">CGMCC 1.6474</strain>
    </source>
</reference>
<dbReference type="RefSeq" id="WP_091944651.1">
    <property type="nucleotide sequence ID" value="NZ_FOSV01000006.1"/>
</dbReference>
<evidence type="ECO:0000256" key="6">
    <source>
        <dbReference type="ARBA" id="ARBA00023053"/>
    </source>
</evidence>
<dbReference type="PANTHER" id="PTHR10110:SF86">
    <property type="entry name" value="SODIUM_HYDROGEN EXCHANGER 7"/>
    <property type="match status" value="1"/>
</dbReference>
<name>A0A1I4DJB7_9HYPH</name>
<feature type="transmembrane region" description="Helical" evidence="10">
    <location>
        <begin position="28"/>
        <end position="48"/>
    </location>
</feature>
<dbReference type="OrthoDB" id="9809206at2"/>
<keyword evidence="6" id="KW-0915">Sodium</keyword>
<sequence>MFVFYWIVGVLFGAVLLAALARRIGAPYPALLALGGAGLAFLPGVPNLSLDPELALALFLAPVLMDAGYDISLRDMARNWRPIAGLAIGAVLATTAAVAAVAIWLVPDMPLSAAIVLGAIVAPPDAVAALTVLAHVPLPHRLATILRGESLLNDAASLLIYRLGVAAAVTGHFSPLEVAPAFLFGVVGALIAGPLAAFVYLRVLRRFTDVSIAIVLQFVVTFGLWIAAEAVELSGVLTVVSFAITVARYAPGQTAPRQRVISNAVWETVIFVLNVLAFVLIGNQIGPILARLTAAQELSYAFVAGAIVATVIAVRIAWVLPASGLRRMRFGERGESGPRADLGLGAGFAVSWAGMRGLVTVAAALALPEGGPGGGGFPYRDLIVLTAFCVVIGTLVIQGLSLRPLLARLGLEDADPVGREVGRARAEAYGAAMETLKGDTSEAADALRREFHAVLAEAEAHEEGLAPEGLPTDEPRRRAVRAARDRILALRRTGRIGDDAFFVLEEELDWAELNATPRAEA</sequence>
<feature type="transmembrane region" description="Helical" evidence="10">
    <location>
        <begin position="179"/>
        <end position="200"/>
    </location>
</feature>
<feature type="transmembrane region" description="Helical" evidence="10">
    <location>
        <begin position="263"/>
        <end position="286"/>
    </location>
</feature>
<evidence type="ECO:0000256" key="1">
    <source>
        <dbReference type="ARBA" id="ARBA00004651"/>
    </source>
</evidence>
<dbReference type="GO" id="GO:0015386">
    <property type="term" value="F:potassium:proton antiporter activity"/>
    <property type="evidence" value="ECO:0007669"/>
    <property type="project" value="TreeGrafter"/>
</dbReference>
<feature type="transmembrane region" description="Helical" evidence="10">
    <location>
        <begin position="298"/>
        <end position="321"/>
    </location>
</feature>
<evidence type="ECO:0000256" key="9">
    <source>
        <dbReference type="ARBA" id="ARBA00023201"/>
    </source>
</evidence>
<dbReference type="PANTHER" id="PTHR10110">
    <property type="entry name" value="SODIUM/HYDROGEN EXCHANGER"/>
    <property type="match status" value="1"/>
</dbReference>
<dbReference type="Gene3D" id="6.10.140.1330">
    <property type="match status" value="1"/>
</dbReference>
<evidence type="ECO:0000256" key="4">
    <source>
        <dbReference type="ARBA" id="ARBA00022692"/>
    </source>
</evidence>
<evidence type="ECO:0000313" key="12">
    <source>
        <dbReference type="EMBL" id="SFK93203.1"/>
    </source>
</evidence>